<name>A0A165X655_9AGAM</name>
<dbReference type="Proteomes" id="UP000076798">
    <property type="component" value="Unassembled WGS sequence"/>
</dbReference>
<proteinExistence type="predicted"/>
<organism evidence="1 2">
    <name type="scientific">Sistotremastrum suecicum HHB10207 ss-3</name>
    <dbReference type="NCBI Taxonomy" id="1314776"/>
    <lineage>
        <taxon>Eukaryota</taxon>
        <taxon>Fungi</taxon>
        <taxon>Dikarya</taxon>
        <taxon>Basidiomycota</taxon>
        <taxon>Agaricomycotina</taxon>
        <taxon>Agaricomycetes</taxon>
        <taxon>Sistotremastrales</taxon>
        <taxon>Sistotremastraceae</taxon>
        <taxon>Sistotremastrum</taxon>
    </lineage>
</organism>
<gene>
    <name evidence="1" type="ORF">SISSUDRAFT_1038139</name>
</gene>
<evidence type="ECO:0000313" key="2">
    <source>
        <dbReference type="Proteomes" id="UP000076798"/>
    </source>
</evidence>
<reference evidence="1 2" key="1">
    <citation type="journal article" date="2016" name="Mol. Biol. Evol.">
        <title>Comparative Genomics of Early-Diverging Mushroom-Forming Fungi Provides Insights into the Origins of Lignocellulose Decay Capabilities.</title>
        <authorList>
            <person name="Nagy L.G."/>
            <person name="Riley R."/>
            <person name="Tritt A."/>
            <person name="Adam C."/>
            <person name="Daum C."/>
            <person name="Floudas D."/>
            <person name="Sun H."/>
            <person name="Yadav J.S."/>
            <person name="Pangilinan J."/>
            <person name="Larsson K.H."/>
            <person name="Matsuura K."/>
            <person name="Barry K."/>
            <person name="Labutti K."/>
            <person name="Kuo R."/>
            <person name="Ohm R.A."/>
            <person name="Bhattacharya S.S."/>
            <person name="Shirouzu T."/>
            <person name="Yoshinaga Y."/>
            <person name="Martin F.M."/>
            <person name="Grigoriev I.V."/>
            <person name="Hibbett D.S."/>
        </authorList>
    </citation>
    <scope>NUCLEOTIDE SEQUENCE [LARGE SCALE GENOMIC DNA]</scope>
    <source>
        <strain evidence="1 2">HHB10207 ss-3</strain>
    </source>
</reference>
<evidence type="ECO:0000313" key="1">
    <source>
        <dbReference type="EMBL" id="KZT31869.1"/>
    </source>
</evidence>
<sequence length="231" mass="25674">MERESNPDPPTLPGDVQRIIVEMLAVSGKAACLNLCLVSRDFAAWVFRILYFSLNIRGYMQMCDLFTEIDPSRLGFVRHLFIGTKHELDQGLLNRCHSITHLMVYTFGAPLFGKKPPRLDTPFWAGTTFPSNVSILEADCSIFSRYELPTPAVLTKWGPAIGIPNSNPFSSGLIHRISQRIGRRFIRAVVVSAQSMGTFRLVMDRLRPKPRLSLGRADGLAHGSGSEVCGP</sequence>
<keyword evidence="2" id="KW-1185">Reference proteome</keyword>
<dbReference type="AlphaFoldDB" id="A0A165X655"/>
<protein>
    <submittedName>
        <fullName evidence="1">Uncharacterized protein</fullName>
    </submittedName>
</protein>
<accession>A0A165X655</accession>
<dbReference type="EMBL" id="KV428437">
    <property type="protein sequence ID" value="KZT31869.1"/>
    <property type="molecule type" value="Genomic_DNA"/>
</dbReference>